<gene>
    <name evidence="1" type="ORF">JQN70_14500</name>
</gene>
<comment type="caution">
    <text evidence="1">The sequence shown here is derived from an EMBL/GenBank/DDBJ whole genome shotgun (WGS) entry which is preliminary data.</text>
</comment>
<keyword evidence="2" id="KW-1185">Reference proteome</keyword>
<reference evidence="1" key="1">
    <citation type="submission" date="2021-02" db="EMBL/GenBank/DDBJ databases">
        <title>Phycicoccus sp. MQZ13P-5T, whole genome shotgun sequence.</title>
        <authorList>
            <person name="Tuo L."/>
        </authorList>
    </citation>
    <scope>NUCLEOTIDE SEQUENCE</scope>
    <source>
        <strain evidence="1">MQZ13P-5</strain>
    </source>
</reference>
<protein>
    <submittedName>
        <fullName evidence="1">Uncharacterized protein</fullName>
    </submittedName>
</protein>
<proteinExistence type="predicted"/>
<dbReference type="Proteomes" id="UP001430172">
    <property type="component" value="Unassembled WGS sequence"/>
</dbReference>
<evidence type="ECO:0000313" key="2">
    <source>
        <dbReference type="Proteomes" id="UP001430172"/>
    </source>
</evidence>
<accession>A0ABS2CP87</accession>
<dbReference type="RefSeq" id="WP_204132075.1">
    <property type="nucleotide sequence ID" value="NZ_JAFDVD010000016.1"/>
</dbReference>
<evidence type="ECO:0000313" key="1">
    <source>
        <dbReference type="EMBL" id="MBM6401605.1"/>
    </source>
</evidence>
<name>A0ABS2CP87_9MICO</name>
<sequence>MSTFAMTAPNPLVRVLLAVTAFRRGTVELTDETLSVHLGIGWQSTVPRSSIVSASRDPRHRISIGAHGRRGTWLVNTSGHDLVRIDLDPPQRGRCLGIPVRLRTLRVSLADPDAFLAALGAPAAG</sequence>
<organism evidence="1 2">
    <name type="scientific">Phycicoccus sonneratiae</name>
    <dbReference type="NCBI Taxonomy" id="2807628"/>
    <lineage>
        <taxon>Bacteria</taxon>
        <taxon>Bacillati</taxon>
        <taxon>Actinomycetota</taxon>
        <taxon>Actinomycetes</taxon>
        <taxon>Micrococcales</taxon>
        <taxon>Intrasporangiaceae</taxon>
        <taxon>Phycicoccus</taxon>
    </lineage>
</organism>
<dbReference type="EMBL" id="JAFDVD010000016">
    <property type="protein sequence ID" value="MBM6401605.1"/>
    <property type="molecule type" value="Genomic_DNA"/>
</dbReference>